<organism evidence="2 3">
    <name type="scientific">Papilio machaon</name>
    <name type="common">Old World swallowtail butterfly</name>
    <dbReference type="NCBI Taxonomy" id="76193"/>
    <lineage>
        <taxon>Eukaryota</taxon>
        <taxon>Metazoa</taxon>
        <taxon>Ecdysozoa</taxon>
        <taxon>Arthropoda</taxon>
        <taxon>Hexapoda</taxon>
        <taxon>Insecta</taxon>
        <taxon>Pterygota</taxon>
        <taxon>Neoptera</taxon>
        <taxon>Endopterygota</taxon>
        <taxon>Lepidoptera</taxon>
        <taxon>Glossata</taxon>
        <taxon>Ditrysia</taxon>
        <taxon>Papilionoidea</taxon>
        <taxon>Papilionidae</taxon>
        <taxon>Papilioninae</taxon>
        <taxon>Papilio</taxon>
    </lineage>
</organism>
<accession>A0A0N1IKW1</accession>
<dbReference type="EMBL" id="LADJ01031020">
    <property type="protein sequence ID" value="KPJ21230.1"/>
    <property type="molecule type" value="Genomic_DNA"/>
</dbReference>
<evidence type="ECO:0000256" key="1">
    <source>
        <dbReference type="SAM" id="MobiDB-lite"/>
    </source>
</evidence>
<evidence type="ECO:0000313" key="3">
    <source>
        <dbReference type="Proteomes" id="UP000053240"/>
    </source>
</evidence>
<protein>
    <submittedName>
        <fullName evidence="2">Uncharacterized protein</fullName>
    </submittedName>
</protein>
<name>A0A0N1IKW1_PAPMA</name>
<sequence>MEEQRRQMLLKANEDEDKVIKKLEKQLGLNKSKNKNNYFADDGLDYLLEICDRTTSEQIVAAEKHLADVEGDSDFEEDLAVVTGKKLPEEKEKGKEKKKKDKSNLKAKEDSEDDDFSMSESDEQSLLDGDNDENGEGEGTVTFNNKAKSLYIVKEM</sequence>
<proteinExistence type="predicted"/>
<dbReference type="AlphaFoldDB" id="A0A0N1IKW1"/>
<reference evidence="2 3" key="1">
    <citation type="journal article" date="2015" name="Nat. Commun.">
        <title>Outbred genome sequencing and CRISPR/Cas9 gene editing in butterflies.</title>
        <authorList>
            <person name="Li X."/>
            <person name="Fan D."/>
            <person name="Zhang W."/>
            <person name="Liu G."/>
            <person name="Zhang L."/>
            <person name="Zhao L."/>
            <person name="Fang X."/>
            <person name="Chen L."/>
            <person name="Dong Y."/>
            <person name="Chen Y."/>
            <person name="Ding Y."/>
            <person name="Zhao R."/>
            <person name="Feng M."/>
            <person name="Zhu Y."/>
            <person name="Feng Y."/>
            <person name="Jiang X."/>
            <person name="Zhu D."/>
            <person name="Xiang H."/>
            <person name="Feng X."/>
            <person name="Li S."/>
            <person name="Wang J."/>
            <person name="Zhang G."/>
            <person name="Kronforst M.R."/>
            <person name="Wang W."/>
        </authorList>
    </citation>
    <scope>NUCLEOTIDE SEQUENCE [LARGE SCALE GENOMIC DNA]</scope>
    <source>
        <strain evidence="2">Ya'a_city_454_Pm</strain>
        <tissue evidence="2">Whole body</tissue>
    </source>
</reference>
<keyword evidence="3" id="KW-1185">Reference proteome</keyword>
<dbReference type="Proteomes" id="UP000053240">
    <property type="component" value="Unassembled WGS sequence"/>
</dbReference>
<feature type="region of interest" description="Disordered" evidence="1">
    <location>
        <begin position="82"/>
        <end position="144"/>
    </location>
</feature>
<feature type="compositionally biased region" description="Basic and acidic residues" evidence="1">
    <location>
        <begin position="86"/>
        <end position="95"/>
    </location>
</feature>
<gene>
    <name evidence="2" type="ORF">RR48_00261</name>
</gene>
<feature type="compositionally biased region" description="Acidic residues" evidence="1">
    <location>
        <begin position="110"/>
        <end position="136"/>
    </location>
</feature>
<dbReference type="InParanoid" id="A0A0N1IKW1"/>
<evidence type="ECO:0000313" key="2">
    <source>
        <dbReference type="EMBL" id="KPJ21230.1"/>
    </source>
</evidence>
<dbReference type="STRING" id="76193.A0A0N1IKW1"/>
<comment type="caution">
    <text evidence="2">The sequence shown here is derived from an EMBL/GenBank/DDBJ whole genome shotgun (WGS) entry which is preliminary data.</text>
</comment>